<organism evidence="1 2">
    <name type="scientific">Polypedilum vanderplanki</name>
    <name type="common">Sleeping chironomid midge</name>
    <dbReference type="NCBI Taxonomy" id="319348"/>
    <lineage>
        <taxon>Eukaryota</taxon>
        <taxon>Metazoa</taxon>
        <taxon>Ecdysozoa</taxon>
        <taxon>Arthropoda</taxon>
        <taxon>Hexapoda</taxon>
        <taxon>Insecta</taxon>
        <taxon>Pterygota</taxon>
        <taxon>Neoptera</taxon>
        <taxon>Endopterygota</taxon>
        <taxon>Diptera</taxon>
        <taxon>Nematocera</taxon>
        <taxon>Chironomoidea</taxon>
        <taxon>Chironomidae</taxon>
        <taxon>Chironominae</taxon>
        <taxon>Polypedilum</taxon>
        <taxon>Polypedilum</taxon>
    </lineage>
</organism>
<dbReference type="Proteomes" id="UP001107558">
    <property type="component" value="Chromosome 3"/>
</dbReference>
<reference evidence="1" key="1">
    <citation type="submission" date="2021-03" db="EMBL/GenBank/DDBJ databases">
        <title>Chromosome level genome of the anhydrobiotic midge Polypedilum vanderplanki.</title>
        <authorList>
            <person name="Yoshida Y."/>
            <person name="Kikawada T."/>
            <person name="Gusev O."/>
        </authorList>
    </citation>
    <scope>NUCLEOTIDE SEQUENCE</scope>
    <source>
        <strain evidence="1">NIAS01</strain>
        <tissue evidence="1">Whole body or cell culture</tissue>
    </source>
</reference>
<comment type="caution">
    <text evidence="1">The sequence shown here is derived from an EMBL/GenBank/DDBJ whole genome shotgun (WGS) entry which is preliminary data.</text>
</comment>
<proteinExistence type="predicted"/>
<dbReference type="SUPFAM" id="SSF52047">
    <property type="entry name" value="RNI-like"/>
    <property type="match status" value="1"/>
</dbReference>
<dbReference type="EMBL" id="JADBJN010000003">
    <property type="protein sequence ID" value="KAG5669993.1"/>
    <property type="molecule type" value="Genomic_DNA"/>
</dbReference>
<accession>A0A9J6BJD6</accession>
<sequence length="111" mass="12858">MLLFERQKTEYLPQGLNKFFPNVNNLVVMESELKHLTKHDLKNFPKLKNIFIARNNIESKDNNIKHIGRDIFKPLKQLESVNLEGNICINENASGHNGIETMMEKATACYQ</sequence>
<name>A0A9J6BJD6_POLVA</name>
<evidence type="ECO:0000313" key="1">
    <source>
        <dbReference type="EMBL" id="KAG5669993.1"/>
    </source>
</evidence>
<dbReference type="InterPro" id="IPR032675">
    <property type="entry name" value="LRR_dom_sf"/>
</dbReference>
<gene>
    <name evidence="1" type="ORF">PVAND_000281</name>
</gene>
<dbReference type="Gene3D" id="3.80.10.10">
    <property type="entry name" value="Ribonuclease Inhibitor"/>
    <property type="match status" value="1"/>
</dbReference>
<evidence type="ECO:0000313" key="2">
    <source>
        <dbReference type="Proteomes" id="UP001107558"/>
    </source>
</evidence>
<protein>
    <submittedName>
        <fullName evidence="1">Uncharacterized protein</fullName>
    </submittedName>
</protein>
<keyword evidence="2" id="KW-1185">Reference proteome</keyword>
<dbReference type="AlphaFoldDB" id="A0A9J6BJD6"/>